<keyword evidence="4" id="KW-0503">Monooxygenase</keyword>
<dbReference type="EMBL" id="BAABEO010000034">
    <property type="protein sequence ID" value="GAA3701754.1"/>
    <property type="molecule type" value="Genomic_DNA"/>
</dbReference>
<accession>A0ABP7D6Z5</accession>
<evidence type="ECO:0000313" key="8">
    <source>
        <dbReference type="Proteomes" id="UP001500752"/>
    </source>
</evidence>
<organism evidence="7 8">
    <name type="scientific">Arthrobacter ginkgonis</name>
    <dbReference type="NCBI Taxonomy" id="1630594"/>
    <lineage>
        <taxon>Bacteria</taxon>
        <taxon>Bacillati</taxon>
        <taxon>Actinomycetota</taxon>
        <taxon>Actinomycetes</taxon>
        <taxon>Micrococcales</taxon>
        <taxon>Micrococcaceae</taxon>
        <taxon>Arthrobacter</taxon>
    </lineage>
</organism>
<dbReference type="Gene3D" id="3.20.20.30">
    <property type="entry name" value="Luciferase-like domain"/>
    <property type="match status" value="1"/>
</dbReference>
<dbReference type="InterPro" id="IPR011251">
    <property type="entry name" value="Luciferase-like_dom"/>
</dbReference>
<dbReference type="CDD" id="cd01094">
    <property type="entry name" value="Alkanesulfonate_monoxygenase"/>
    <property type="match status" value="1"/>
</dbReference>
<keyword evidence="2" id="KW-0288">FMN</keyword>
<comment type="caution">
    <text evidence="7">The sequence shown here is derived from an EMBL/GenBank/DDBJ whole genome shotgun (WGS) entry which is preliminary data.</text>
</comment>
<proteinExistence type="predicted"/>
<name>A0ABP7D6Z5_9MICC</name>
<evidence type="ECO:0000313" key="7">
    <source>
        <dbReference type="EMBL" id="GAA3701754.1"/>
    </source>
</evidence>
<reference evidence="8" key="1">
    <citation type="journal article" date="2019" name="Int. J. Syst. Evol. Microbiol.">
        <title>The Global Catalogue of Microorganisms (GCM) 10K type strain sequencing project: providing services to taxonomists for standard genome sequencing and annotation.</title>
        <authorList>
            <consortium name="The Broad Institute Genomics Platform"/>
            <consortium name="The Broad Institute Genome Sequencing Center for Infectious Disease"/>
            <person name="Wu L."/>
            <person name="Ma J."/>
        </authorList>
    </citation>
    <scope>NUCLEOTIDE SEQUENCE [LARGE SCALE GENOMIC DNA]</scope>
    <source>
        <strain evidence="8">JCM 30742</strain>
    </source>
</reference>
<keyword evidence="1" id="KW-0285">Flavoprotein</keyword>
<dbReference type="Proteomes" id="UP001500752">
    <property type="component" value="Unassembled WGS sequence"/>
</dbReference>
<evidence type="ECO:0000256" key="3">
    <source>
        <dbReference type="ARBA" id="ARBA00023002"/>
    </source>
</evidence>
<dbReference type="Pfam" id="PF00296">
    <property type="entry name" value="Bac_luciferase"/>
    <property type="match status" value="1"/>
</dbReference>
<evidence type="ECO:0000256" key="4">
    <source>
        <dbReference type="ARBA" id="ARBA00023033"/>
    </source>
</evidence>
<dbReference type="InterPro" id="IPR050172">
    <property type="entry name" value="SsuD_RutA_monooxygenase"/>
</dbReference>
<dbReference type="SUPFAM" id="SSF51679">
    <property type="entry name" value="Bacterial luciferase-like"/>
    <property type="match status" value="1"/>
</dbReference>
<feature type="domain" description="Luciferase-like" evidence="6">
    <location>
        <begin position="1"/>
        <end position="314"/>
    </location>
</feature>
<feature type="region of interest" description="Disordered" evidence="5">
    <location>
        <begin position="339"/>
        <end position="367"/>
    </location>
</feature>
<dbReference type="RefSeq" id="WP_345154106.1">
    <property type="nucleotide sequence ID" value="NZ_BAABEO010000034.1"/>
</dbReference>
<keyword evidence="3" id="KW-0560">Oxidoreductase</keyword>
<keyword evidence="8" id="KW-1185">Reference proteome</keyword>
<evidence type="ECO:0000259" key="6">
    <source>
        <dbReference type="Pfam" id="PF00296"/>
    </source>
</evidence>
<protein>
    <submittedName>
        <fullName evidence="7">LLM class flavin-dependent oxidoreductase</fullName>
    </submittedName>
</protein>
<evidence type="ECO:0000256" key="2">
    <source>
        <dbReference type="ARBA" id="ARBA00022643"/>
    </source>
</evidence>
<sequence>MKFGYWTPVYGGFLRNVEHEDMSATWDYVRRVSRQADRLGYALTLVPELYLNDRKGIAAPSLEAWSLAASIAAVTENLEVMTAVRPGFHNPAVLAKTVSTLEDISGGRLSLNVVSAWWAEEARQFGGLFAEHDERYVQSGEFVRALRGLWSQTPYSQAGEYYDLADVIVEPKPAQAPHIYAGGESEGGREAIAGFADSYVTHGGTVEELRVKAADLNARRRRLQGADFATIGMSAYVIVRDTEAEAQAELERITTVDPDSPGYASFEEFTAHSNLDIEVSKREYSVGTRGLRPNLVGTPEQVAEKIAAYQNAGVGLLLIQSSPLHTELERIAEQLIPLVNHPDNRGPGTDRGTGQPADTDHSLVFSN</sequence>
<gene>
    <name evidence="7" type="ORF">GCM10023081_42730</name>
</gene>
<dbReference type="PANTHER" id="PTHR42847:SF4">
    <property type="entry name" value="ALKANESULFONATE MONOOXYGENASE-RELATED"/>
    <property type="match status" value="1"/>
</dbReference>
<evidence type="ECO:0000256" key="5">
    <source>
        <dbReference type="SAM" id="MobiDB-lite"/>
    </source>
</evidence>
<dbReference type="PANTHER" id="PTHR42847">
    <property type="entry name" value="ALKANESULFONATE MONOOXYGENASE"/>
    <property type="match status" value="1"/>
</dbReference>
<evidence type="ECO:0000256" key="1">
    <source>
        <dbReference type="ARBA" id="ARBA00022630"/>
    </source>
</evidence>
<dbReference type="InterPro" id="IPR036661">
    <property type="entry name" value="Luciferase-like_sf"/>
</dbReference>